<dbReference type="GeneID" id="111085199"/>
<dbReference type="InterPro" id="IPR000048">
    <property type="entry name" value="IQ_motif_EF-hand-BS"/>
</dbReference>
<accession>A0ABM1S448</accession>
<dbReference type="Proteomes" id="UP000694941">
    <property type="component" value="Unplaced"/>
</dbReference>
<dbReference type="Pfam" id="PF00612">
    <property type="entry name" value="IQ"/>
    <property type="match status" value="2"/>
</dbReference>
<keyword evidence="2" id="KW-1185">Reference proteome</keyword>
<sequence>MSDQVSTPEEEKAAMKIQASFRGFKARKEVEKMKIEDSSRKVNGHKEDSFGSDDPQLSEAATKIQASFRGHKVRKDLKAQNDSNEVANKDETAE</sequence>
<feature type="compositionally biased region" description="Basic and acidic residues" evidence="1">
    <location>
        <begin position="30"/>
        <end position="49"/>
    </location>
</feature>
<evidence type="ECO:0000256" key="1">
    <source>
        <dbReference type="SAM" id="MobiDB-lite"/>
    </source>
</evidence>
<dbReference type="SMART" id="SM00015">
    <property type="entry name" value="IQ"/>
    <property type="match status" value="2"/>
</dbReference>
<organism evidence="2 3">
    <name type="scientific">Limulus polyphemus</name>
    <name type="common">Atlantic horseshoe crab</name>
    <dbReference type="NCBI Taxonomy" id="6850"/>
    <lineage>
        <taxon>Eukaryota</taxon>
        <taxon>Metazoa</taxon>
        <taxon>Ecdysozoa</taxon>
        <taxon>Arthropoda</taxon>
        <taxon>Chelicerata</taxon>
        <taxon>Merostomata</taxon>
        <taxon>Xiphosura</taxon>
        <taxon>Limulidae</taxon>
        <taxon>Limulus</taxon>
    </lineage>
</organism>
<dbReference type="PANTHER" id="PTHR10699">
    <property type="entry name" value="NEUROMODULIN"/>
    <property type="match status" value="1"/>
</dbReference>
<feature type="region of interest" description="Disordered" evidence="1">
    <location>
        <begin position="30"/>
        <end position="94"/>
    </location>
</feature>
<dbReference type="InterPro" id="IPR027417">
    <property type="entry name" value="P-loop_NTPase"/>
</dbReference>
<dbReference type="Gene3D" id="1.20.5.190">
    <property type="match status" value="1"/>
</dbReference>
<gene>
    <name evidence="3" type="primary">LOC111085199</name>
</gene>
<dbReference type="SUPFAM" id="SSF52540">
    <property type="entry name" value="P-loop containing nucleoside triphosphate hydrolases"/>
    <property type="match status" value="1"/>
</dbReference>
<name>A0ABM1S448_LIMPO</name>
<dbReference type="PROSITE" id="PS50096">
    <property type="entry name" value="IQ"/>
    <property type="match status" value="2"/>
</dbReference>
<proteinExistence type="predicted"/>
<evidence type="ECO:0000313" key="2">
    <source>
        <dbReference type="Proteomes" id="UP000694941"/>
    </source>
</evidence>
<dbReference type="RefSeq" id="XP_022238403.1">
    <property type="nucleotide sequence ID" value="XM_022382695.1"/>
</dbReference>
<evidence type="ECO:0000313" key="3">
    <source>
        <dbReference type="RefSeq" id="XP_022238403.1"/>
    </source>
</evidence>
<protein>
    <submittedName>
        <fullName evidence="3">Neuromodulin-like isoform X3</fullName>
    </submittedName>
</protein>
<dbReference type="PANTHER" id="PTHR10699:SF11">
    <property type="entry name" value="IGLOO, ISOFORM A"/>
    <property type="match status" value="1"/>
</dbReference>
<reference evidence="3" key="1">
    <citation type="submission" date="2025-08" db="UniProtKB">
        <authorList>
            <consortium name="RefSeq"/>
        </authorList>
    </citation>
    <scope>IDENTIFICATION</scope>
    <source>
        <tissue evidence="3">Muscle</tissue>
    </source>
</reference>